<evidence type="ECO:0000313" key="3">
    <source>
        <dbReference type="Proteomes" id="UP000095607"/>
    </source>
</evidence>
<dbReference type="EMBL" id="CP017420">
    <property type="protein sequence ID" value="AOV00387.1"/>
    <property type="molecule type" value="Genomic_DNA"/>
</dbReference>
<feature type="compositionally biased region" description="Low complexity" evidence="1">
    <location>
        <begin position="12"/>
        <end position="30"/>
    </location>
</feature>
<feature type="region of interest" description="Disordered" evidence="1">
    <location>
        <begin position="1"/>
        <end position="34"/>
    </location>
</feature>
<protein>
    <recommendedName>
        <fullName evidence="4">Minor tail protein</fullName>
    </recommendedName>
</protein>
<dbReference type="Proteomes" id="UP000095607">
    <property type="component" value="Chromosome"/>
</dbReference>
<feature type="compositionally biased region" description="Low complexity" evidence="1">
    <location>
        <begin position="89"/>
        <end position="109"/>
    </location>
</feature>
<name>A0ABM6DZK3_9BURK</name>
<evidence type="ECO:0000256" key="1">
    <source>
        <dbReference type="SAM" id="MobiDB-lite"/>
    </source>
</evidence>
<reference evidence="2 3" key="1">
    <citation type="submission" date="2016-09" db="EMBL/GenBank/DDBJ databases">
        <title>Complete genome sequence of Deltia acidovorans CM13 isolated from murine proximal colonic tissue.</title>
        <authorList>
            <person name="Saffarian A."/>
        </authorList>
    </citation>
    <scope>NUCLEOTIDE SEQUENCE [LARGE SCALE GENOMIC DNA]</scope>
    <source>
        <strain evidence="2 3">CM13</strain>
    </source>
</reference>
<accession>A0ABM6DZK3</accession>
<feature type="region of interest" description="Disordered" evidence="1">
    <location>
        <begin position="86"/>
        <end position="111"/>
    </location>
</feature>
<organism evidence="2 3">
    <name type="scientific">Delftia tsuruhatensis</name>
    <dbReference type="NCBI Taxonomy" id="180282"/>
    <lineage>
        <taxon>Bacteria</taxon>
        <taxon>Pseudomonadati</taxon>
        <taxon>Pseudomonadota</taxon>
        <taxon>Betaproteobacteria</taxon>
        <taxon>Burkholderiales</taxon>
        <taxon>Comamonadaceae</taxon>
        <taxon>Delftia</taxon>
    </lineage>
</organism>
<evidence type="ECO:0008006" key="4">
    <source>
        <dbReference type="Google" id="ProtNLM"/>
    </source>
</evidence>
<keyword evidence="3" id="KW-1185">Reference proteome</keyword>
<proteinExistence type="predicted"/>
<dbReference type="RefSeq" id="WP_046239950.1">
    <property type="nucleotide sequence ID" value="NZ_CBCSDN010000023.1"/>
</dbReference>
<sequence length="635" mass="68333">MSEAAAVITVRTETSASTSSSHSRTSYQTSKTQDTVRHLLTDDGQGSFGPDGTISYAGKFANVRLVRLDSRTEGYNSDYEDAKTFETTSMSGSGDPGSNNSSSKGGARSDTTVSEELLAASTVTVSYAEGFAGAQQHTMSYTPEPLTLDLCPYTSDYIVPGSVRFRWMGHVYEDYDGVLVRDRTASAAGTVAGALDYSSGVARIYDYLVDGQPTDLEVDSLWTVRQNWTTASIFMRTAAAPVKPSGFVLNLADATGEQITASAGVDGVISGTHLRGRIDYQSGVVELQFGDYVLDTSLTAAQKAEWWYSADDIGAVQPDRIWRPWPVDPTTLRYNSVSYFYLPLDADIIGLDPVRLPQDGRVPIYRVGSYVVVSHSASVGPAQLSAGQTINCGRTRLSRVYLIGADGQLIQQGWTPNLDAGTVAIQDTTGWVQPVRVEHRIEEMARVSDVQISGMLTLTKSLSHDFPAGSIVSSALITAAPGLRARVSHLFDQNTWNNKWQDTVDGQEALASYNDTISPIAVTNTGAVTERWMLRILGNGSTFECIGQYVGNLGTGSINADFAPLNPNTNAPYFTLPALGWGMGWSAGNVLRINTVGAMQPLAAIRAVQPSEAAGTDYHFELLTRGDIDRPPSNP</sequence>
<evidence type="ECO:0000313" key="2">
    <source>
        <dbReference type="EMBL" id="AOV00387.1"/>
    </source>
</evidence>
<gene>
    <name evidence="2" type="ORF">BI380_02935</name>
</gene>